<feature type="transmembrane region" description="Helical" evidence="12">
    <location>
        <begin position="579"/>
        <end position="595"/>
    </location>
</feature>
<evidence type="ECO:0000256" key="12">
    <source>
        <dbReference type="SAM" id="Phobius"/>
    </source>
</evidence>
<keyword evidence="8 12" id="KW-0472">Membrane</keyword>
<sequence>MSISTPLFAGRLSLQRFLLACWCCLLVLALPAHAELARNAGAEESSPSGGASGWTFDHWTQGEPQSIGTRDESVFRSGKSSLKIQLGQGDDGKLTQLIKVKPDTWYRVSAWVKTQGIAADAKVGANISIVDAMDHSRDIKGDQDWQELVAWGKTGPEQNEIKVALRLGFYGSLATGTAWFDDVSVQEGEPGEQDSKTQIISFTPPPAAAAAPAADNGSPSALSANVVLWLVTLGYIGLVAWLIRARDGAYQRFGAVLDGIAPLSKTWPAIALVLAVFLIKIYWAGAYRGHSYDIGTFSAWAFDMYQRGFEGFYRPGYFADYPPGYITVLWLVGGAANWFGLAYDTPCFLAALKMPAMLADIAGALFLLWVGRKDNATRAIALIAAILWLFNPLAIVTSTFWGQVDSIFTLILAASFLMLERRRIVLAAALYAAAVIFKPQALLVGPIALIALLTVGDMKVQLKALGAAIGTFILLSLPFTISREPLWIFSLYGGTLASYDYLTINAFNLYALFNGNWLANSTPFLGLAVGKWAWLLTLSSLAAVVYGVIKGKGEGRYLFGAFAIYVLFFVVGPKMHERYLFPAAFVGLTAFMVIADKRVLWLAVAASLTTFVNTLVTLDILTRLNSTAVPNGSFFMVVCSLANVALLVQTFRIGYDIFLRGNRQALVSNDTSAGIERSANASADFVAIPPVEQPLAPVSRRAWAALAMICAVYSVAAFTYLGNGQSPQKFWNPPAAGDWAVFDLGKIEQVSQLQYHHGLGEGEYALQWSADGQNWTVGKGIVISNRFSEFRWRPLEVNLPARYFKIGLSTGSLQMNEIAVRGQQNALLTPVLQAGPSDAAALIDEQDKTVTLSTAYNGMYFDEVYHARSAWEISQGIDATENTHPPLGKIIIAIGVWLFGMNPFGWRFMGVVFGIAMLPVFFGLSRRVFRSENFALLATGLLALDFMHFTQTRIATIDTYGVFFILASSYWMLRWMQQEPATQDWKTDFKSLLLCGAMFGLGAASKWIVLYHGVGLAFLYCWNLWRQYRVAQSLPPKLPGQRSYGDWVTQSVQWSVLGFIVIPALIYTAAYIPLMNATGQGISGMLANQTGMYQYHSQLKATHPFSSMWYEWPTMLKPMWYYSGTEWTGPLKVSSISAFGNPVTWYLGTLAFLIAIGWRLTMASSKTLLQRFAVSQSQLFALSFIIAAGLIQFLPWALIPRKLVFIYHFFASVPFIILALVWLLQQLQRLQLDNPLRAWAKYLPWAVAAVAAVLFIAYFPVISGYPVPRGWVEFINKGPVTLYF</sequence>
<feature type="domain" description="ArnT-like N-terminal" evidence="14">
    <location>
        <begin position="857"/>
        <end position="1071"/>
    </location>
</feature>
<comment type="similarity">
    <text evidence="3">Belongs to the glycosyltransferase 39 family.</text>
</comment>
<feature type="transmembrane region" description="Helical" evidence="12">
    <location>
        <begin position="957"/>
        <end position="973"/>
    </location>
</feature>
<evidence type="ECO:0000256" key="13">
    <source>
        <dbReference type="SAM" id="SignalP"/>
    </source>
</evidence>
<evidence type="ECO:0000256" key="7">
    <source>
        <dbReference type="ARBA" id="ARBA00022989"/>
    </source>
</evidence>
<protein>
    <recommendedName>
        <fullName evidence="9">Polyprenol-phosphate-mannose--protein mannosyltransferase</fullName>
    </recommendedName>
    <alternativeName>
        <fullName evidence="10">Protein O-mannosyltransferase</fullName>
    </alternativeName>
</protein>
<feature type="transmembrane region" description="Helical" evidence="12">
    <location>
        <begin position="556"/>
        <end position="573"/>
    </location>
</feature>
<dbReference type="GO" id="GO:0016020">
    <property type="term" value="C:membrane"/>
    <property type="evidence" value="ECO:0007669"/>
    <property type="project" value="InterPro"/>
</dbReference>
<keyword evidence="4" id="KW-0328">Glycosyltransferase</keyword>
<dbReference type="InterPro" id="IPR008979">
    <property type="entry name" value="Galactose-bd-like_sf"/>
</dbReference>
<feature type="transmembrane region" description="Helical" evidence="12">
    <location>
        <begin position="266"/>
        <end position="283"/>
    </location>
</feature>
<gene>
    <name evidence="16" type="ORF">ABHF33_04965</name>
</gene>
<evidence type="ECO:0000256" key="6">
    <source>
        <dbReference type="ARBA" id="ARBA00022692"/>
    </source>
</evidence>
<organism evidence="16">
    <name type="scientific">Chitinibacter mangrovi</name>
    <dbReference type="NCBI Taxonomy" id="3153927"/>
    <lineage>
        <taxon>Bacteria</taxon>
        <taxon>Pseudomonadati</taxon>
        <taxon>Pseudomonadota</taxon>
        <taxon>Betaproteobacteria</taxon>
        <taxon>Neisseriales</taxon>
        <taxon>Chitinibacteraceae</taxon>
        <taxon>Chitinibacter</taxon>
    </lineage>
</organism>
<keyword evidence="5" id="KW-0808">Transferase</keyword>
<evidence type="ECO:0000256" key="4">
    <source>
        <dbReference type="ARBA" id="ARBA00022676"/>
    </source>
</evidence>
<feature type="transmembrane region" description="Helical" evidence="12">
    <location>
        <begin position="1245"/>
        <end position="1265"/>
    </location>
</feature>
<proteinExistence type="inferred from homology"/>
<dbReference type="PANTHER" id="PTHR10050:SF46">
    <property type="entry name" value="PROTEIN O-MANNOSYL-TRANSFERASE 2"/>
    <property type="match status" value="1"/>
</dbReference>
<evidence type="ECO:0000256" key="2">
    <source>
        <dbReference type="ARBA" id="ARBA00004922"/>
    </source>
</evidence>
<evidence type="ECO:0000256" key="1">
    <source>
        <dbReference type="ARBA" id="ARBA00004127"/>
    </source>
</evidence>
<feature type="domain" description="Protein O-mannosyl-transferase C-terminal four TM" evidence="15">
    <location>
        <begin position="1086"/>
        <end position="1268"/>
    </location>
</feature>
<feature type="transmembrane region" description="Helical" evidence="12">
    <location>
        <begin position="1052"/>
        <end position="1072"/>
    </location>
</feature>
<feature type="transmembrane region" description="Helical" evidence="12">
    <location>
        <begin position="633"/>
        <end position="655"/>
    </location>
</feature>
<feature type="signal peptide" evidence="13">
    <location>
        <begin position="1"/>
        <end position="34"/>
    </location>
</feature>
<evidence type="ECO:0000256" key="3">
    <source>
        <dbReference type="ARBA" id="ARBA00007222"/>
    </source>
</evidence>
<feature type="transmembrane region" description="Helical" evidence="12">
    <location>
        <begin position="702"/>
        <end position="721"/>
    </location>
</feature>
<reference evidence="16" key="1">
    <citation type="submission" date="2024-05" db="EMBL/GenBank/DDBJ databases">
        <authorList>
            <person name="Yang L."/>
            <person name="Pan L."/>
        </authorList>
    </citation>
    <scope>NUCLEOTIDE SEQUENCE</scope>
    <source>
        <strain evidence="16">FCG-7</strain>
    </source>
</reference>
<dbReference type="Pfam" id="PF16192">
    <property type="entry name" value="PMT_4TMC"/>
    <property type="match status" value="1"/>
</dbReference>
<evidence type="ECO:0000259" key="14">
    <source>
        <dbReference type="Pfam" id="PF02366"/>
    </source>
</evidence>
<feature type="chain" id="PRO_5043414338" description="Polyprenol-phosphate-mannose--protein mannosyltransferase" evidence="13">
    <location>
        <begin position="35"/>
        <end position="1284"/>
    </location>
</feature>
<dbReference type="GO" id="GO:0000030">
    <property type="term" value="F:mannosyltransferase activity"/>
    <property type="evidence" value="ECO:0007669"/>
    <property type="project" value="InterPro"/>
</dbReference>
<feature type="transmembrane region" description="Helical" evidence="12">
    <location>
        <begin position="904"/>
        <end position="922"/>
    </location>
</feature>
<dbReference type="GO" id="GO:0012505">
    <property type="term" value="C:endomembrane system"/>
    <property type="evidence" value="ECO:0007669"/>
    <property type="project" value="UniProtKB-SubCell"/>
</dbReference>
<evidence type="ECO:0000256" key="8">
    <source>
        <dbReference type="ARBA" id="ARBA00023136"/>
    </source>
</evidence>
<dbReference type="InterPro" id="IPR027005">
    <property type="entry name" value="PMT-like"/>
</dbReference>
<name>A0AAU7FDN2_9NEIS</name>
<evidence type="ECO:0000256" key="9">
    <source>
        <dbReference type="ARBA" id="ARBA00093617"/>
    </source>
</evidence>
<evidence type="ECO:0000256" key="5">
    <source>
        <dbReference type="ARBA" id="ARBA00022679"/>
    </source>
</evidence>
<comment type="subcellular location">
    <subcellularLocation>
        <location evidence="1">Endomembrane system</location>
        <topology evidence="1">Multi-pass membrane protein</topology>
    </subcellularLocation>
</comment>
<dbReference type="Gene3D" id="2.60.120.260">
    <property type="entry name" value="Galactose-binding domain-like"/>
    <property type="match status" value="2"/>
</dbReference>
<dbReference type="RefSeq" id="WP_348945910.1">
    <property type="nucleotide sequence ID" value="NZ_CP157355.1"/>
</dbReference>
<dbReference type="PANTHER" id="PTHR10050">
    <property type="entry name" value="DOLICHYL-PHOSPHATE-MANNOSE--PROTEIN MANNOSYLTRANSFERASE"/>
    <property type="match status" value="1"/>
</dbReference>
<evidence type="ECO:0000256" key="11">
    <source>
        <dbReference type="SAM" id="MobiDB-lite"/>
    </source>
</evidence>
<feature type="transmembrane region" description="Helical" evidence="12">
    <location>
        <begin position="226"/>
        <end position="245"/>
    </location>
</feature>
<keyword evidence="13" id="KW-0732">Signal</keyword>
<dbReference type="SUPFAM" id="SSF49785">
    <property type="entry name" value="Galactose-binding domain-like"/>
    <property type="match status" value="2"/>
</dbReference>
<feature type="transmembrane region" description="Helical" evidence="12">
    <location>
        <begin position="532"/>
        <end position="549"/>
    </location>
</feature>
<evidence type="ECO:0000313" key="16">
    <source>
        <dbReference type="EMBL" id="XBM01634.1"/>
    </source>
</evidence>
<keyword evidence="6 12" id="KW-0812">Transmembrane</keyword>
<comment type="pathway">
    <text evidence="2">Protein modification; protein glycosylation.</text>
</comment>
<feature type="transmembrane region" description="Helical" evidence="12">
    <location>
        <begin position="348"/>
        <end position="369"/>
    </location>
</feature>
<feature type="transmembrane region" description="Helical" evidence="12">
    <location>
        <begin position="460"/>
        <end position="479"/>
    </location>
</feature>
<feature type="transmembrane region" description="Helical" evidence="12">
    <location>
        <begin position="1179"/>
        <end position="1199"/>
    </location>
</feature>
<feature type="region of interest" description="Disordered" evidence="11">
    <location>
        <begin position="42"/>
        <end position="72"/>
    </location>
</feature>
<dbReference type="Pfam" id="PF02366">
    <property type="entry name" value="PMT"/>
    <property type="match status" value="1"/>
</dbReference>
<feature type="transmembrane region" description="Helical" evidence="12">
    <location>
        <begin position="486"/>
        <end position="512"/>
    </location>
</feature>
<feature type="transmembrane region" description="Helical" evidence="12">
    <location>
        <begin position="426"/>
        <end position="454"/>
    </location>
</feature>
<feature type="transmembrane region" description="Helical" evidence="12">
    <location>
        <begin position="1008"/>
        <end position="1025"/>
    </location>
</feature>
<dbReference type="EMBL" id="CP157355">
    <property type="protein sequence ID" value="XBM01634.1"/>
    <property type="molecule type" value="Genomic_DNA"/>
</dbReference>
<dbReference type="GO" id="GO:0006493">
    <property type="term" value="P:protein O-linked glycosylation"/>
    <property type="evidence" value="ECO:0007669"/>
    <property type="project" value="InterPro"/>
</dbReference>
<feature type="transmembrane region" description="Helical" evidence="12">
    <location>
        <begin position="600"/>
        <end position="621"/>
    </location>
</feature>
<feature type="transmembrane region" description="Helical" evidence="12">
    <location>
        <begin position="376"/>
        <end position="394"/>
    </location>
</feature>
<feature type="transmembrane region" description="Helical" evidence="12">
    <location>
        <begin position="1205"/>
        <end position="1224"/>
    </location>
</feature>
<dbReference type="KEGG" id="cmav:ABHF33_04965"/>
<evidence type="ECO:0000256" key="10">
    <source>
        <dbReference type="ARBA" id="ARBA00093644"/>
    </source>
</evidence>
<feature type="transmembrane region" description="Helical" evidence="12">
    <location>
        <begin position="1136"/>
        <end position="1158"/>
    </location>
</feature>
<keyword evidence="7 12" id="KW-1133">Transmembrane helix</keyword>
<accession>A0AAU7FDN2</accession>
<dbReference type="InterPro" id="IPR003342">
    <property type="entry name" value="ArnT-like_N"/>
</dbReference>
<evidence type="ECO:0000259" key="15">
    <source>
        <dbReference type="Pfam" id="PF16192"/>
    </source>
</evidence>
<dbReference type="InterPro" id="IPR032421">
    <property type="entry name" value="PMT_4TMC"/>
</dbReference>